<keyword evidence="4 6" id="KW-1133">Transmembrane helix</keyword>
<dbReference type="Proteomes" id="UP000660729">
    <property type="component" value="Unassembled WGS sequence"/>
</dbReference>
<evidence type="ECO:0000256" key="4">
    <source>
        <dbReference type="ARBA" id="ARBA00022989"/>
    </source>
</evidence>
<feature type="transmembrane region" description="Helical" evidence="6">
    <location>
        <begin position="349"/>
        <end position="369"/>
    </location>
</feature>
<dbReference type="FunFam" id="1.20.1250.20:FF:000034">
    <property type="entry name" value="MFS general substrate transporter"/>
    <property type="match status" value="1"/>
</dbReference>
<comment type="subcellular location">
    <subcellularLocation>
        <location evidence="1">Membrane</location>
        <topology evidence="1">Multi-pass membrane protein</topology>
    </subcellularLocation>
</comment>
<proteinExistence type="predicted"/>
<dbReference type="GO" id="GO:0022857">
    <property type="term" value="F:transmembrane transporter activity"/>
    <property type="evidence" value="ECO:0007669"/>
    <property type="project" value="InterPro"/>
</dbReference>
<keyword evidence="5 6" id="KW-0472">Membrane</keyword>
<evidence type="ECO:0000256" key="6">
    <source>
        <dbReference type="SAM" id="Phobius"/>
    </source>
</evidence>
<dbReference type="GO" id="GO:0016020">
    <property type="term" value="C:membrane"/>
    <property type="evidence" value="ECO:0007669"/>
    <property type="project" value="UniProtKB-SubCell"/>
</dbReference>
<feature type="transmembrane region" description="Helical" evidence="6">
    <location>
        <begin position="312"/>
        <end position="337"/>
    </location>
</feature>
<gene>
    <name evidence="8" type="ORF">HII31_07473</name>
</gene>
<dbReference type="InterPro" id="IPR011701">
    <property type="entry name" value="MFS"/>
</dbReference>
<evidence type="ECO:0000313" key="8">
    <source>
        <dbReference type="EMBL" id="KAF7191113.1"/>
    </source>
</evidence>
<dbReference type="PANTHER" id="PTHR43791:SF18">
    <property type="entry name" value="NICOTINIC ACID TRANSPORTER TNA1, PUTATIVE (AFU_ORTHOLOGUE AFUA_3G03820)-RELATED"/>
    <property type="match status" value="1"/>
</dbReference>
<accession>A0A8H6VG57</accession>
<evidence type="ECO:0000256" key="5">
    <source>
        <dbReference type="ARBA" id="ARBA00023136"/>
    </source>
</evidence>
<dbReference type="OrthoDB" id="2962993at2759"/>
<keyword evidence="3 6" id="KW-0812">Transmembrane</keyword>
<feature type="domain" description="Major facilitator superfamily (MFS) profile" evidence="7">
    <location>
        <begin position="77"/>
        <end position="497"/>
    </location>
</feature>
<dbReference type="AlphaFoldDB" id="A0A8H6VG57"/>
<evidence type="ECO:0000256" key="2">
    <source>
        <dbReference type="ARBA" id="ARBA00022448"/>
    </source>
</evidence>
<dbReference type="InterPro" id="IPR020846">
    <property type="entry name" value="MFS_dom"/>
</dbReference>
<dbReference type="EMBL" id="JABCIY010000160">
    <property type="protein sequence ID" value="KAF7191113.1"/>
    <property type="molecule type" value="Genomic_DNA"/>
</dbReference>
<evidence type="ECO:0000256" key="1">
    <source>
        <dbReference type="ARBA" id="ARBA00004141"/>
    </source>
</evidence>
<keyword evidence="2" id="KW-0813">Transport</keyword>
<feature type="transmembrane region" description="Helical" evidence="6">
    <location>
        <begin position="376"/>
        <end position="397"/>
    </location>
</feature>
<dbReference type="InterPro" id="IPR036259">
    <property type="entry name" value="MFS_trans_sf"/>
</dbReference>
<dbReference type="PROSITE" id="PS50850">
    <property type="entry name" value="MFS"/>
    <property type="match status" value="1"/>
</dbReference>
<dbReference type="PANTHER" id="PTHR43791">
    <property type="entry name" value="PERMEASE-RELATED"/>
    <property type="match status" value="1"/>
</dbReference>
<feature type="transmembrane region" description="Helical" evidence="6">
    <location>
        <begin position="143"/>
        <end position="162"/>
    </location>
</feature>
<name>A0A8H6VG57_9PEZI</name>
<dbReference type="SUPFAM" id="SSF103473">
    <property type="entry name" value="MFS general substrate transporter"/>
    <property type="match status" value="1"/>
</dbReference>
<feature type="transmembrane region" description="Helical" evidence="6">
    <location>
        <begin position="403"/>
        <end position="427"/>
    </location>
</feature>
<sequence>MVIVGMPPAVAVNLLKSYPKNMSMDDKVAIVGKEESIDRSLSSHAAHDEHKGLDDSELPDYQDPEVKKIMRKVDWRLPPVLAVLYLFSFLDRSNIGNAKIAGMTKTLKMTGHDYNIALTVFFFPYACFMIPSNMVLKKVRPATWMAFLMTGWGIAMMCHGWVQTKGQLIACRCIMGLFESGFFPAAAYLCTLWYCRFEYQQRVAYFYSSATLAGAFSGILAYGLAKLEGRAGYEGWRWIFIVEGIVTIVIGMATYWMLPNSPQTCTFLNEREKSIIARRLAEDSGTKDGKVINNGDGFRWPVLRDVLLDKKLWLAGVMVCAQSIPFYAFTFFAPTIIKELGFKTWKAQLMTVPVYMVACIGTLVIAYYADKQHRRWPFVVFPYTLSACAFVAMLSIPHPRYPGLTYGFLFCIPLGLSSGLNALIAWIGNNLAPSWRRAIGMAFMTTLANFGGAIGANIYLAEQAPKYPLGFGFSLGVLVSGIMSALVMRFILRKHNRDRDDMDPAIVKSEYTEQQLLDLGDKSPLYRYVI</sequence>
<keyword evidence="9" id="KW-1185">Reference proteome</keyword>
<feature type="transmembrane region" description="Helical" evidence="6">
    <location>
        <begin position="236"/>
        <end position="258"/>
    </location>
</feature>
<comment type="caution">
    <text evidence="8">The sequence shown here is derived from an EMBL/GenBank/DDBJ whole genome shotgun (WGS) entry which is preliminary data.</text>
</comment>
<feature type="transmembrane region" description="Helical" evidence="6">
    <location>
        <begin position="467"/>
        <end position="492"/>
    </location>
</feature>
<evidence type="ECO:0000259" key="7">
    <source>
        <dbReference type="PROSITE" id="PS50850"/>
    </source>
</evidence>
<evidence type="ECO:0000313" key="9">
    <source>
        <dbReference type="Proteomes" id="UP000660729"/>
    </source>
</evidence>
<evidence type="ECO:0000256" key="3">
    <source>
        <dbReference type="ARBA" id="ARBA00022692"/>
    </source>
</evidence>
<dbReference type="FunFam" id="1.20.1250.20:FF:000013">
    <property type="entry name" value="MFS general substrate transporter"/>
    <property type="match status" value="1"/>
</dbReference>
<reference evidence="8" key="1">
    <citation type="submission" date="2020-04" db="EMBL/GenBank/DDBJ databases">
        <title>Draft genome resource of the tomato pathogen Pseudocercospora fuligena.</title>
        <authorList>
            <person name="Zaccaron A."/>
        </authorList>
    </citation>
    <scope>NUCLEOTIDE SEQUENCE</scope>
    <source>
        <strain evidence="8">PF001</strain>
    </source>
</reference>
<organism evidence="8 9">
    <name type="scientific">Pseudocercospora fuligena</name>
    <dbReference type="NCBI Taxonomy" id="685502"/>
    <lineage>
        <taxon>Eukaryota</taxon>
        <taxon>Fungi</taxon>
        <taxon>Dikarya</taxon>
        <taxon>Ascomycota</taxon>
        <taxon>Pezizomycotina</taxon>
        <taxon>Dothideomycetes</taxon>
        <taxon>Dothideomycetidae</taxon>
        <taxon>Mycosphaerellales</taxon>
        <taxon>Mycosphaerellaceae</taxon>
        <taxon>Pseudocercospora</taxon>
    </lineage>
</organism>
<feature type="transmembrane region" description="Helical" evidence="6">
    <location>
        <begin position="204"/>
        <end position="224"/>
    </location>
</feature>
<feature type="transmembrane region" description="Helical" evidence="6">
    <location>
        <begin position="439"/>
        <end position="461"/>
    </location>
</feature>
<dbReference type="Gene3D" id="1.20.1250.20">
    <property type="entry name" value="MFS general substrate transporter like domains"/>
    <property type="match status" value="2"/>
</dbReference>
<dbReference type="Pfam" id="PF07690">
    <property type="entry name" value="MFS_1"/>
    <property type="match status" value="1"/>
</dbReference>
<feature type="transmembrane region" description="Helical" evidence="6">
    <location>
        <begin position="115"/>
        <end position="136"/>
    </location>
</feature>
<protein>
    <submittedName>
        <fullName evidence="8">Putative transporter C11D3.18C</fullName>
    </submittedName>
</protein>
<feature type="transmembrane region" description="Helical" evidence="6">
    <location>
        <begin position="174"/>
        <end position="195"/>
    </location>
</feature>